<accession>A0A369LN97</accession>
<comment type="caution">
    <text evidence="1">The sequence shown here is derived from an EMBL/GenBank/DDBJ whole genome shotgun (WGS) entry which is preliminary data.</text>
</comment>
<evidence type="ECO:0000313" key="2">
    <source>
        <dbReference type="Proteomes" id="UP000253975"/>
    </source>
</evidence>
<dbReference type="EMBL" id="PPTO01000002">
    <property type="protein sequence ID" value="RDB60634.1"/>
    <property type="molecule type" value="Genomic_DNA"/>
</dbReference>
<dbReference type="Proteomes" id="UP000253975">
    <property type="component" value="Unassembled WGS sequence"/>
</dbReference>
<sequence>MQTTIQAGMPGALLWTRAYRLIGMDPADIEKEEPRTEFSPMKLVYGRRILPVSKRVEDGIFPTDNTKTQTLSARIRKSLSDEHGHGHESLDCK</sequence>
<reference evidence="1 2" key="1">
    <citation type="journal article" date="2018" name="Elife">
        <title>Discovery and characterization of a prevalent human gut bacterial enzyme sufficient for the inactivation of a family of plant toxins.</title>
        <authorList>
            <person name="Koppel N."/>
            <person name="Bisanz J.E."/>
            <person name="Pandelia M.E."/>
            <person name="Turnbaugh P.J."/>
            <person name="Balskus E.P."/>
        </authorList>
    </citation>
    <scope>NUCLEOTIDE SEQUENCE [LARGE SCALE GENOMIC DNA]</scope>
    <source>
        <strain evidence="1 2">OB21 GAM31</strain>
    </source>
</reference>
<organism evidence="1 2">
    <name type="scientific">Slackia isoflavoniconvertens</name>
    <dbReference type="NCBI Taxonomy" id="572010"/>
    <lineage>
        <taxon>Bacteria</taxon>
        <taxon>Bacillati</taxon>
        <taxon>Actinomycetota</taxon>
        <taxon>Coriobacteriia</taxon>
        <taxon>Eggerthellales</taxon>
        <taxon>Eggerthellaceae</taxon>
        <taxon>Slackia</taxon>
    </lineage>
</organism>
<gene>
    <name evidence="1" type="ORF">C1881_01770</name>
</gene>
<dbReference type="AlphaFoldDB" id="A0A369LN97"/>
<protein>
    <submittedName>
        <fullName evidence="1">Uncharacterized protein</fullName>
    </submittedName>
</protein>
<proteinExistence type="predicted"/>
<evidence type="ECO:0000313" key="1">
    <source>
        <dbReference type="EMBL" id="RDB60634.1"/>
    </source>
</evidence>
<name>A0A369LN97_9ACTN</name>